<dbReference type="InterPro" id="IPR004358">
    <property type="entry name" value="Sig_transdc_His_kin-like_C"/>
</dbReference>
<evidence type="ECO:0000313" key="19">
    <source>
        <dbReference type="Proteomes" id="UP000194841"/>
    </source>
</evidence>
<dbReference type="GO" id="GO:0005886">
    <property type="term" value="C:plasma membrane"/>
    <property type="evidence" value="ECO:0007669"/>
    <property type="project" value="UniProtKB-SubCell"/>
</dbReference>
<dbReference type="InterPro" id="IPR036097">
    <property type="entry name" value="HisK_dim/P_sf"/>
</dbReference>
<dbReference type="PROSITE" id="PS50839">
    <property type="entry name" value="CHASE"/>
    <property type="match status" value="1"/>
</dbReference>
<evidence type="ECO:0000256" key="1">
    <source>
        <dbReference type="ARBA" id="ARBA00000085"/>
    </source>
</evidence>
<feature type="coiled-coil region" evidence="13">
    <location>
        <begin position="514"/>
        <end position="541"/>
    </location>
</feature>
<evidence type="ECO:0000256" key="4">
    <source>
        <dbReference type="ARBA" id="ARBA00022475"/>
    </source>
</evidence>
<dbReference type="Pfam" id="PF00072">
    <property type="entry name" value="Response_reg"/>
    <property type="match status" value="1"/>
</dbReference>
<dbReference type="Gene3D" id="1.10.287.130">
    <property type="match status" value="1"/>
</dbReference>
<keyword evidence="10" id="KW-0902">Two-component regulatory system</keyword>
<keyword evidence="4" id="KW-1003">Cell membrane</keyword>
<proteinExistence type="predicted"/>
<feature type="domain" description="Response regulatory" evidence="16">
    <location>
        <begin position="792"/>
        <end position="908"/>
    </location>
</feature>
<keyword evidence="13" id="KW-0175">Coiled coil</keyword>
<dbReference type="CDD" id="cd17546">
    <property type="entry name" value="REC_hyHK_CKI1_RcsC-like"/>
    <property type="match status" value="1"/>
</dbReference>
<keyword evidence="9 14" id="KW-1133">Transmembrane helix</keyword>
<dbReference type="SUPFAM" id="SSF47384">
    <property type="entry name" value="Homodimeric domain of signal transducing histidine kinase"/>
    <property type="match status" value="1"/>
</dbReference>
<keyword evidence="5 12" id="KW-0597">Phosphoprotein</keyword>
<dbReference type="InterPro" id="IPR006189">
    <property type="entry name" value="CHASE_dom"/>
</dbReference>
<dbReference type="PANTHER" id="PTHR43047">
    <property type="entry name" value="TWO-COMPONENT HISTIDINE PROTEIN KINASE"/>
    <property type="match status" value="1"/>
</dbReference>
<evidence type="ECO:0000256" key="13">
    <source>
        <dbReference type="SAM" id="Coils"/>
    </source>
</evidence>
<dbReference type="CDD" id="cd00082">
    <property type="entry name" value="HisKA"/>
    <property type="match status" value="1"/>
</dbReference>
<dbReference type="Gene3D" id="3.30.450.350">
    <property type="entry name" value="CHASE domain"/>
    <property type="match status" value="1"/>
</dbReference>
<reference evidence="18 19" key="1">
    <citation type="submission" date="2017-02" db="EMBL/GenBank/DDBJ databases">
        <title>Pseudoalteromonas ulvae TC14 Genome.</title>
        <authorList>
            <person name="Molmeret M."/>
        </authorList>
    </citation>
    <scope>NUCLEOTIDE SEQUENCE [LARGE SCALE GENOMIC DNA]</scope>
    <source>
        <strain evidence="18">TC14</strain>
    </source>
</reference>
<dbReference type="OrthoDB" id="9810730at2"/>
<evidence type="ECO:0000313" key="18">
    <source>
        <dbReference type="EMBL" id="OUL59326.1"/>
    </source>
</evidence>
<feature type="modified residue" description="4-aspartylphosphate" evidence="12">
    <location>
        <position position="841"/>
    </location>
</feature>
<evidence type="ECO:0000256" key="6">
    <source>
        <dbReference type="ARBA" id="ARBA00022679"/>
    </source>
</evidence>
<evidence type="ECO:0000256" key="3">
    <source>
        <dbReference type="ARBA" id="ARBA00012438"/>
    </source>
</evidence>
<evidence type="ECO:0000256" key="12">
    <source>
        <dbReference type="PROSITE-ProRule" id="PRU00169"/>
    </source>
</evidence>
<evidence type="ECO:0000259" key="16">
    <source>
        <dbReference type="PROSITE" id="PS50110"/>
    </source>
</evidence>
<comment type="catalytic activity">
    <reaction evidence="1">
        <text>ATP + protein L-histidine = ADP + protein N-phospho-L-histidine.</text>
        <dbReference type="EC" id="2.7.13.3"/>
    </reaction>
</comment>
<feature type="domain" description="CHASE" evidence="17">
    <location>
        <begin position="262"/>
        <end position="430"/>
    </location>
</feature>
<keyword evidence="11 14" id="KW-0472">Membrane</keyword>
<dbReference type="PRINTS" id="PR00344">
    <property type="entry name" value="BCTRLSENSOR"/>
</dbReference>
<feature type="transmembrane region" description="Helical" evidence="14">
    <location>
        <begin position="199"/>
        <end position="218"/>
    </location>
</feature>
<evidence type="ECO:0000256" key="8">
    <source>
        <dbReference type="ARBA" id="ARBA00022777"/>
    </source>
</evidence>
<dbReference type="InterPro" id="IPR011006">
    <property type="entry name" value="CheY-like_superfamily"/>
</dbReference>
<dbReference type="Gene3D" id="3.40.50.2300">
    <property type="match status" value="1"/>
</dbReference>
<feature type="transmembrane region" description="Helical" evidence="14">
    <location>
        <begin position="166"/>
        <end position="187"/>
    </location>
</feature>
<protein>
    <recommendedName>
        <fullName evidence="3">histidine kinase</fullName>
        <ecNumber evidence="3">2.7.13.3</ecNumber>
    </recommendedName>
</protein>
<dbReference type="InterPro" id="IPR042240">
    <property type="entry name" value="CHASE_sf"/>
</dbReference>
<evidence type="ECO:0000256" key="9">
    <source>
        <dbReference type="ARBA" id="ARBA00022989"/>
    </source>
</evidence>
<comment type="subcellular location">
    <subcellularLocation>
        <location evidence="2">Cell membrane</location>
        <topology evidence="2">Multi-pass membrane protein</topology>
    </subcellularLocation>
</comment>
<dbReference type="SUPFAM" id="SSF55874">
    <property type="entry name" value="ATPase domain of HSP90 chaperone/DNA topoisomerase II/histidine kinase"/>
    <property type="match status" value="1"/>
</dbReference>
<feature type="transmembrane region" description="Helical" evidence="14">
    <location>
        <begin position="52"/>
        <end position="77"/>
    </location>
</feature>
<dbReference type="Proteomes" id="UP000194841">
    <property type="component" value="Unassembled WGS sequence"/>
</dbReference>
<sequence>MHQQHGVRTQTPQTPLYNIWVFLASLLLCLGLSLLGGWFANPFGLTSVIWPVTGVMLGLYLVFGWPVAIALLVGLSISYHNDAAVIAHFPAQSAFLFAILMTSHVVMVKWLIEISFNLPLKTSRASEIVKFLIFTGPISALPVAIIFALGLFYSDLAPQVITYLSVTKWVGDLFSIIFITPIILFTYPNHIVKKARKPLAASITSVLAYCMIGFLFNLSQTNFENQRQQQFINSTRPFVEQINSAQSTIKLYLKALEAFFQASEVVSRQEFSDFTAIVQDERVQIRAIGWLPLVPEYNRSEFEAELAREQLKHSTIQQLTPSGFTKAATQPFYLPIQYLAPLSGNESAIGLDVISHPIAGPAVKAAIEQGTFVVTPLLSLAQAQNKTTGVVVYYPVFRKNSPALMQTLIGVTEVVLELEVLLDPQQGVESHWMFSYQLSYGERNVYPQLSNEAAPLLAHQVELNLFDKKGLINFYSSDAFDLTLINWAGFFIIVIGTALGVVCVMFVFFIVSYNSSLTKKVNESTQALQKKNDELVQANEAKNLFLANISHEYRTPLNAIMGFCEIAQRESKEPQTHNYLGKIHDASLLLLGIVNDVLDFSKMQAGQLSLDACEFNPAQAAEAAVEMLRDKAHDKGLTLTTHYEPLFSQQMEGDDIRFKQIIINLLNNALKFTEAGSITLDAKATLEGDTYYLTICVRDTGIGIASEHQTKLFQSFSQAESATTRKYGGTGLGLSIVKQLSNLMGGDVTLSSELSKGSEFVVTLQLKKASQLTAPQSEKEDSLNDVDLSGMSVLVVEDNKINQIIVEKHLQNLSVKCALANDGQDALDYLQTHTPDLILMDLQMPNMDGFTASEFIKKSERLRTIPIVILSASVGKVERDKAKELGIDNFINKPFNLAELKAILMKYQQ</sequence>
<name>A0A244CV69_PSEDV</name>
<dbReference type="Pfam" id="PF00512">
    <property type="entry name" value="HisKA"/>
    <property type="match status" value="1"/>
</dbReference>
<organism evidence="18 19">
    <name type="scientific">Pseudoalteromonas ulvae</name>
    <dbReference type="NCBI Taxonomy" id="107327"/>
    <lineage>
        <taxon>Bacteria</taxon>
        <taxon>Pseudomonadati</taxon>
        <taxon>Pseudomonadota</taxon>
        <taxon>Gammaproteobacteria</taxon>
        <taxon>Alteromonadales</taxon>
        <taxon>Pseudoalteromonadaceae</taxon>
        <taxon>Pseudoalteromonas</taxon>
    </lineage>
</organism>
<evidence type="ECO:0000259" key="17">
    <source>
        <dbReference type="PROSITE" id="PS50839"/>
    </source>
</evidence>
<evidence type="ECO:0000256" key="5">
    <source>
        <dbReference type="ARBA" id="ARBA00022553"/>
    </source>
</evidence>
<feature type="transmembrane region" description="Helical" evidence="14">
    <location>
        <begin position="487"/>
        <end position="511"/>
    </location>
</feature>
<dbReference type="InterPro" id="IPR005467">
    <property type="entry name" value="His_kinase_dom"/>
</dbReference>
<feature type="transmembrane region" description="Helical" evidence="14">
    <location>
        <begin position="20"/>
        <end position="40"/>
    </location>
</feature>
<dbReference type="PROSITE" id="PS50109">
    <property type="entry name" value="HIS_KIN"/>
    <property type="match status" value="1"/>
</dbReference>
<keyword evidence="7 14" id="KW-0812">Transmembrane</keyword>
<keyword evidence="6" id="KW-0808">Transferase</keyword>
<dbReference type="SMART" id="SM00388">
    <property type="entry name" value="HisKA"/>
    <property type="match status" value="1"/>
</dbReference>
<dbReference type="RefSeq" id="WP_086742718.1">
    <property type="nucleotide sequence ID" value="NZ_MWPV01000001.1"/>
</dbReference>
<feature type="transmembrane region" description="Helical" evidence="14">
    <location>
        <begin position="131"/>
        <end position="154"/>
    </location>
</feature>
<dbReference type="PROSITE" id="PS50110">
    <property type="entry name" value="RESPONSE_REGULATORY"/>
    <property type="match status" value="1"/>
</dbReference>
<dbReference type="CDD" id="cd16922">
    <property type="entry name" value="HATPase_EvgS-ArcB-TorS-like"/>
    <property type="match status" value="1"/>
</dbReference>
<evidence type="ECO:0000256" key="14">
    <source>
        <dbReference type="SAM" id="Phobius"/>
    </source>
</evidence>
<gene>
    <name evidence="18" type="ORF">B1199_03405</name>
</gene>
<evidence type="ECO:0000256" key="7">
    <source>
        <dbReference type="ARBA" id="ARBA00022692"/>
    </source>
</evidence>
<dbReference type="SMART" id="SM00387">
    <property type="entry name" value="HATPase_c"/>
    <property type="match status" value="1"/>
</dbReference>
<dbReference type="Pfam" id="PF03924">
    <property type="entry name" value="CHASE"/>
    <property type="match status" value="1"/>
</dbReference>
<dbReference type="InterPro" id="IPR001789">
    <property type="entry name" value="Sig_transdc_resp-reg_receiver"/>
</dbReference>
<dbReference type="Gene3D" id="3.30.565.10">
    <property type="entry name" value="Histidine kinase-like ATPase, C-terminal domain"/>
    <property type="match status" value="1"/>
</dbReference>
<dbReference type="EC" id="2.7.13.3" evidence="3"/>
<accession>A0A244CV69</accession>
<feature type="transmembrane region" description="Helical" evidence="14">
    <location>
        <begin position="89"/>
        <end position="111"/>
    </location>
</feature>
<dbReference type="Pfam" id="PF05231">
    <property type="entry name" value="MASE1"/>
    <property type="match status" value="1"/>
</dbReference>
<dbReference type="InterPro" id="IPR007895">
    <property type="entry name" value="MASE1"/>
</dbReference>
<feature type="domain" description="Histidine kinase" evidence="15">
    <location>
        <begin position="548"/>
        <end position="768"/>
    </location>
</feature>
<dbReference type="EMBL" id="MWPV01000001">
    <property type="protein sequence ID" value="OUL59326.1"/>
    <property type="molecule type" value="Genomic_DNA"/>
</dbReference>
<dbReference type="FunFam" id="3.30.565.10:FF:000010">
    <property type="entry name" value="Sensor histidine kinase RcsC"/>
    <property type="match status" value="1"/>
</dbReference>
<evidence type="ECO:0000259" key="15">
    <source>
        <dbReference type="PROSITE" id="PS50109"/>
    </source>
</evidence>
<keyword evidence="19" id="KW-1185">Reference proteome</keyword>
<evidence type="ECO:0000256" key="10">
    <source>
        <dbReference type="ARBA" id="ARBA00023012"/>
    </source>
</evidence>
<comment type="caution">
    <text evidence="18">The sequence shown here is derived from an EMBL/GenBank/DDBJ whole genome shotgun (WGS) entry which is preliminary data.</text>
</comment>
<dbReference type="SMART" id="SM00448">
    <property type="entry name" value="REC"/>
    <property type="match status" value="1"/>
</dbReference>
<dbReference type="InterPro" id="IPR036890">
    <property type="entry name" value="HATPase_C_sf"/>
</dbReference>
<dbReference type="Pfam" id="PF02518">
    <property type="entry name" value="HATPase_c"/>
    <property type="match status" value="1"/>
</dbReference>
<evidence type="ECO:0000256" key="11">
    <source>
        <dbReference type="ARBA" id="ARBA00023136"/>
    </source>
</evidence>
<dbReference type="AlphaFoldDB" id="A0A244CV69"/>
<evidence type="ECO:0000256" key="2">
    <source>
        <dbReference type="ARBA" id="ARBA00004651"/>
    </source>
</evidence>
<keyword evidence="8" id="KW-0418">Kinase</keyword>
<dbReference type="InterPro" id="IPR003661">
    <property type="entry name" value="HisK_dim/P_dom"/>
</dbReference>
<dbReference type="SMART" id="SM01079">
    <property type="entry name" value="CHASE"/>
    <property type="match status" value="1"/>
</dbReference>
<dbReference type="GO" id="GO:0000155">
    <property type="term" value="F:phosphorelay sensor kinase activity"/>
    <property type="evidence" value="ECO:0007669"/>
    <property type="project" value="InterPro"/>
</dbReference>
<dbReference type="InterPro" id="IPR003594">
    <property type="entry name" value="HATPase_dom"/>
</dbReference>
<dbReference type="SUPFAM" id="SSF52172">
    <property type="entry name" value="CheY-like"/>
    <property type="match status" value="1"/>
</dbReference>